<dbReference type="PANTHER" id="PTHR47338:SF10">
    <property type="entry name" value="TRANSCRIPTION FACTOR DOMAIN-CONTAINING PROTEIN-RELATED"/>
    <property type="match status" value="1"/>
</dbReference>
<proteinExistence type="predicted"/>
<evidence type="ECO:0000313" key="9">
    <source>
        <dbReference type="Proteomes" id="UP000184330"/>
    </source>
</evidence>
<evidence type="ECO:0000256" key="2">
    <source>
        <dbReference type="ARBA" id="ARBA00022723"/>
    </source>
</evidence>
<evidence type="ECO:0000313" key="8">
    <source>
        <dbReference type="EMBL" id="CZR67987.1"/>
    </source>
</evidence>
<dbReference type="STRING" id="576137.A0A1L7XSP7"/>
<protein>
    <recommendedName>
        <fullName evidence="7">Xylanolytic transcriptional activator regulatory domain-containing protein</fullName>
    </recommendedName>
</protein>
<evidence type="ECO:0000256" key="4">
    <source>
        <dbReference type="ARBA" id="ARBA00023163"/>
    </source>
</evidence>
<dbReference type="OrthoDB" id="3862662at2759"/>
<feature type="region of interest" description="Disordered" evidence="6">
    <location>
        <begin position="47"/>
        <end position="106"/>
    </location>
</feature>
<evidence type="ECO:0000256" key="3">
    <source>
        <dbReference type="ARBA" id="ARBA00023015"/>
    </source>
</evidence>
<dbReference type="GO" id="GO:0000981">
    <property type="term" value="F:DNA-binding transcription factor activity, RNA polymerase II-specific"/>
    <property type="evidence" value="ECO:0007669"/>
    <property type="project" value="InterPro"/>
</dbReference>
<feature type="domain" description="Xylanolytic transcriptional activator regulatory" evidence="7">
    <location>
        <begin position="265"/>
        <end position="341"/>
    </location>
</feature>
<evidence type="ECO:0000256" key="6">
    <source>
        <dbReference type="SAM" id="MobiDB-lite"/>
    </source>
</evidence>
<dbReference type="GO" id="GO:0006351">
    <property type="term" value="P:DNA-templated transcription"/>
    <property type="evidence" value="ECO:0007669"/>
    <property type="project" value="InterPro"/>
</dbReference>
<dbReference type="GO" id="GO:0008270">
    <property type="term" value="F:zinc ion binding"/>
    <property type="evidence" value="ECO:0007669"/>
    <property type="project" value="InterPro"/>
</dbReference>
<gene>
    <name evidence="8" type="ORF">PAC_17886</name>
</gene>
<keyword evidence="5" id="KW-0539">Nucleus</keyword>
<evidence type="ECO:0000256" key="5">
    <source>
        <dbReference type="ARBA" id="ARBA00023242"/>
    </source>
</evidence>
<dbReference type="InterPro" id="IPR001138">
    <property type="entry name" value="Zn2Cys6_DnaBD"/>
</dbReference>
<sequence>MASPNTDNARPGHGHANLACERCKSDRTLPTCRTCLKTSENCLYPLVSHKPGPKPGVQQRRRNRSTISTPGERRSSFPANGDLNADNGLRTPASTAPDASSNDIDRSASRGLTLSQLIHPSHEPVQQNAGPAAVEALYPGENGANHVCESLGLSQAMYQNLVDAYFDNTTAFSLFHRPSFEQKVYKISNPLRVRALLASMFSLSARYTALAGPGSSSQNEWLPRAQRLVDEALRECSDDVPPLCLLQAMILTTFQELISGVRGRAWRSVGTLVRVAYELQLHLIDKNPHRSQATATLDEEKRRAWWVIWEFDVFACAIRRLPTAIDWTQNETWLPIDDEIWFSNACVRSCTLDPDPAVAWKTLQASGNKSPKAWFIVVNALMWKAHLLSYPQSYATGEPPENVRSRLEVLANSLFCFSNALPAEGAYGGEFLTFSTCPQNRASFQLDGAKHSIHVMTQLSRFMINHYQVVDSTSRRLASATEISATNEQATIDDAAWTHYLGAASELVKLVRGCAPKHVHFVNPFLASTIWLGAATQIVSRAFSSSSADRRIATSNLDVLQMNLNAFVEIWGVSKNLHQKLTTLEARLATFKEQARSEGPRHSAESQNDGILTRQAETNPSVFQLAPPQQQSHYAPDTTNSGVQNTWSLPPSFDCTNPSMTAELDSNMWGWGLDELLQYGVT</sequence>
<evidence type="ECO:0000259" key="7">
    <source>
        <dbReference type="SMART" id="SM00906"/>
    </source>
</evidence>
<reference evidence="8 9" key="1">
    <citation type="submission" date="2016-03" db="EMBL/GenBank/DDBJ databases">
        <authorList>
            <person name="Ploux O."/>
        </authorList>
    </citation>
    <scope>NUCLEOTIDE SEQUENCE [LARGE SCALE GENOMIC DNA]</scope>
    <source>
        <strain evidence="8 9">UAMH 11012</strain>
    </source>
</reference>
<dbReference type="PANTHER" id="PTHR47338">
    <property type="entry name" value="ZN(II)2CYS6 TRANSCRIPTION FACTOR (EUROFUNG)-RELATED"/>
    <property type="match status" value="1"/>
</dbReference>
<organism evidence="8 9">
    <name type="scientific">Phialocephala subalpina</name>
    <dbReference type="NCBI Taxonomy" id="576137"/>
    <lineage>
        <taxon>Eukaryota</taxon>
        <taxon>Fungi</taxon>
        <taxon>Dikarya</taxon>
        <taxon>Ascomycota</taxon>
        <taxon>Pezizomycotina</taxon>
        <taxon>Leotiomycetes</taxon>
        <taxon>Helotiales</taxon>
        <taxon>Mollisiaceae</taxon>
        <taxon>Phialocephala</taxon>
        <taxon>Phialocephala fortinii species complex</taxon>
    </lineage>
</organism>
<keyword evidence="2" id="KW-0479">Metal-binding</keyword>
<keyword evidence="9" id="KW-1185">Reference proteome</keyword>
<dbReference type="AlphaFoldDB" id="A0A1L7XSP7"/>
<dbReference type="InterPro" id="IPR050815">
    <property type="entry name" value="TF_fung"/>
</dbReference>
<feature type="compositionally biased region" description="Polar residues" evidence="6">
    <location>
        <begin position="92"/>
        <end position="102"/>
    </location>
</feature>
<name>A0A1L7XSP7_9HELO</name>
<keyword evidence="3" id="KW-0805">Transcription regulation</keyword>
<keyword evidence="4" id="KW-0804">Transcription</keyword>
<comment type="subcellular location">
    <subcellularLocation>
        <location evidence="1">Nucleus</location>
    </subcellularLocation>
</comment>
<evidence type="ECO:0000256" key="1">
    <source>
        <dbReference type="ARBA" id="ARBA00004123"/>
    </source>
</evidence>
<dbReference type="SMART" id="SM00906">
    <property type="entry name" value="Fungal_trans"/>
    <property type="match status" value="1"/>
</dbReference>
<dbReference type="CDD" id="cd00067">
    <property type="entry name" value="GAL4"/>
    <property type="match status" value="1"/>
</dbReference>
<dbReference type="CDD" id="cd12148">
    <property type="entry name" value="fungal_TF_MHR"/>
    <property type="match status" value="1"/>
</dbReference>
<dbReference type="Pfam" id="PF04082">
    <property type="entry name" value="Fungal_trans"/>
    <property type="match status" value="1"/>
</dbReference>
<dbReference type="EMBL" id="FJOG01000049">
    <property type="protein sequence ID" value="CZR67987.1"/>
    <property type="molecule type" value="Genomic_DNA"/>
</dbReference>
<dbReference type="GO" id="GO:0005634">
    <property type="term" value="C:nucleus"/>
    <property type="evidence" value="ECO:0007669"/>
    <property type="project" value="UniProtKB-SubCell"/>
</dbReference>
<dbReference type="Proteomes" id="UP000184330">
    <property type="component" value="Unassembled WGS sequence"/>
</dbReference>
<accession>A0A1L7XSP7</accession>
<dbReference type="InterPro" id="IPR007219">
    <property type="entry name" value="XnlR_reg_dom"/>
</dbReference>
<dbReference type="GO" id="GO:0003677">
    <property type="term" value="F:DNA binding"/>
    <property type="evidence" value="ECO:0007669"/>
    <property type="project" value="InterPro"/>
</dbReference>